<feature type="region of interest" description="Disordered" evidence="1">
    <location>
        <begin position="214"/>
        <end position="282"/>
    </location>
</feature>
<gene>
    <name evidence="2" type="ORF">M407DRAFT_13836</name>
</gene>
<dbReference type="Proteomes" id="UP000054248">
    <property type="component" value="Unassembled WGS sequence"/>
</dbReference>
<dbReference type="InterPro" id="IPR012535">
    <property type="entry name" value="Cell_div_Cdc14"/>
</dbReference>
<reference evidence="2 3" key="1">
    <citation type="submission" date="2014-04" db="EMBL/GenBank/DDBJ databases">
        <authorList>
            <consortium name="DOE Joint Genome Institute"/>
            <person name="Kuo A."/>
            <person name="Girlanda M."/>
            <person name="Perotto S."/>
            <person name="Kohler A."/>
            <person name="Nagy L.G."/>
            <person name="Floudas D."/>
            <person name="Copeland A."/>
            <person name="Barry K.W."/>
            <person name="Cichocki N."/>
            <person name="Veneault-Fourrey C."/>
            <person name="LaButti K."/>
            <person name="Lindquist E.A."/>
            <person name="Lipzen A."/>
            <person name="Lundell T."/>
            <person name="Morin E."/>
            <person name="Murat C."/>
            <person name="Sun H."/>
            <person name="Tunlid A."/>
            <person name="Henrissat B."/>
            <person name="Grigoriev I.V."/>
            <person name="Hibbett D.S."/>
            <person name="Martin F."/>
            <person name="Nordberg H.P."/>
            <person name="Cantor M.N."/>
            <person name="Hua S.X."/>
        </authorList>
    </citation>
    <scope>NUCLEOTIDE SEQUENCE [LARGE SCALE GENOMIC DNA]</scope>
    <source>
        <strain evidence="2 3">MUT 4182</strain>
    </source>
</reference>
<name>A0A0C3QVS6_9AGAM</name>
<evidence type="ECO:0008006" key="4">
    <source>
        <dbReference type="Google" id="ProtNLM"/>
    </source>
</evidence>
<feature type="compositionally biased region" description="Polar residues" evidence="1">
    <location>
        <begin position="431"/>
        <end position="452"/>
    </location>
</feature>
<keyword evidence="3" id="KW-1185">Reference proteome</keyword>
<feature type="compositionally biased region" description="Polar residues" evidence="1">
    <location>
        <begin position="407"/>
        <end position="422"/>
    </location>
</feature>
<evidence type="ECO:0000313" key="3">
    <source>
        <dbReference type="Proteomes" id="UP000054248"/>
    </source>
</evidence>
<organism evidence="2 3">
    <name type="scientific">Tulasnella calospora MUT 4182</name>
    <dbReference type="NCBI Taxonomy" id="1051891"/>
    <lineage>
        <taxon>Eukaryota</taxon>
        <taxon>Fungi</taxon>
        <taxon>Dikarya</taxon>
        <taxon>Basidiomycota</taxon>
        <taxon>Agaricomycotina</taxon>
        <taxon>Agaricomycetes</taxon>
        <taxon>Cantharellales</taxon>
        <taxon>Tulasnellaceae</taxon>
        <taxon>Tulasnella</taxon>
    </lineage>
</organism>
<dbReference type="Pfam" id="PF08045">
    <property type="entry name" value="CDC14"/>
    <property type="match status" value="2"/>
</dbReference>
<feature type="compositionally biased region" description="Basic and acidic residues" evidence="1">
    <location>
        <begin position="267"/>
        <end position="278"/>
    </location>
</feature>
<dbReference type="EMBL" id="KN822952">
    <property type="protein sequence ID" value="KIO32814.1"/>
    <property type="molecule type" value="Genomic_DNA"/>
</dbReference>
<dbReference type="PANTHER" id="PTHR34065:SF1">
    <property type="entry name" value="CELL DIVISION CONTROL PROTEIN 14"/>
    <property type="match status" value="1"/>
</dbReference>
<proteinExistence type="predicted"/>
<feature type="compositionally biased region" description="Basic and acidic residues" evidence="1">
    <location>
        <begin position="381"/>
        <end position="390"/>
    </location>
</feature>
<reference evidence="3" key="2">
    <citation type="submission" date="2015-01" db="EMBL/GenBank/DDBJ databases">
        <title>Evolutionary Origins and Diversification of the Mycorrhizal Mutualists.</title>
        <authorList>
            <consortium name="DOE Joint Genome Institute"/>
            <consortium name="Mycorrhizal Genomics Consortium"/>
            <person name="Kohler A."/>
            <person name="Kuo A."/>
            <person name="Nagy L.G."/>
            <person name="Floudas D."/>
            <person name="Copeland A."/>
            <person name="Barry K.W."/>
            <person name="Cichocki N."/>
            <person name="Veneault-Fourrey C."/>
            <person name="LaButti K."/>
            <person name="Lindquist E.A."/>
            <person name="Lipzen A."/>
            <person name="Lundell T."/>
            <person name="Morin E."/>
            <person name="Murat C."/>
            <person name="Riley R."/>
            <person name="Ohm R."/>
            <person name="Sun H."/>
            <person name="Tunlid A."/>
            <person name="Henrissat B."/>
            <person name="Grigoriev I.V."/>
            <person name="Hibbett D.S."/>
            <person name="Martin F."/>
        </authorList>
    </citation>
    <scope>NUCLEOTIDE SEQUENCE [LARGE SCALE GENOMIC DNA]</scope>
    <source>
        <strain evidence="3">MUT 4182</strain>
    </source>
</reference>
<accession>A0A0C3QVS6</accession>
<protein>
    <recommendedName>
        <fullName evidence="4">Cell division control protein 14</fullName>
    </recommendedName>
</protein>
<dbReference type="OrthoDB" id="5357220at2759"/>
<feature type="region of interest" description="Disordered" evidence="1">
    <location>
        <begin position="315"/>
        <end position="456"/>
    </location>
</feature>
<dbReference type="AlphaFoldDB" id="A0A0C3QVS6"/>
<dbReference type="HOGENOM" id="CLU_043859_0_0_1"/>
<dbReference type="STRING" id="1051891.A0A0C3QVS6"/>
<feature type="compositionally biased region" description="Polar residues" evidence="1">
    <location>
        <begin position="235"/>
        <end position="249"/>
    </location>
</feature>
<evidence type="ECO:0000256" key="1">
    <source>
        <dbReference type="SAM" id="MobiDB-lite"/>
    </source>
</evidence>
<sequence length="488" mass="51929">MERFLELQRGFEGNIASRLLTSLAMCLPALQQLLSSSSSQDPKIASDGTAIAQHTQQALSILQGVALIHAESKAFLGRKSSIHLLLDILSISRHAPSQSTTSSDPSSGGSNASPSPDVSRLASAVLDTLLCVLVDSPPALRVFEEASGVEGVVKTLKRTGVAREVRMKCLEFLYFYLLPEDGTPSANFRSTSSPMRPPVDTSFSKSIMSAQSRSVPGSPMHFGAYPTPLPIPLNETPQSSFIANDSQVLSGADTRSNERPSTPPTRRSRELSTKEASESTKSAALQMLQQEIDFVPVSPKKAQVAQLGVGTPGKPRVINLNRDSASGTPINKKLGEVSGSTSAKPLIFPSFSPSTPAKKKTVLMRPAELRLKGEGVSTPVKEGKRPEAKSHSRGNSLVGGKKEALSRSGSSNALEESTNKSHTPAPPSPTRPSQLSVAGNWPSNHPISQQQRPRIRSTEEKKELLGNWLGNVDALVAGVQKAGVWGLA</sequence>
<evidence type="ECO:0000313" key="2">
    <source>
        <dbReference type="EMBL" id="KIO32814.1"/>
    </source>
</evidence>
<dbReference type="PANTHER" id="PTHR34065">
    <property type="entry name" value="CELL DIVISION CONTROL PROTEIN 14"/>
    <property type="match status" value="1"/>
</dbReference>
<feature type="region of interest" description="Disordered" evidence="1">
    <location>
        <begin position="96"/>
        <end position="117"/>
    </location>
</feature>